<dbReference type="GO" id="GO:0060271">
    <property type="term" value="P:cilium assembly"/>
    <property type="evidence" value="ECO:0007669"/>
    <property type="project" value="TreeGrafter"/>
</dbReference>
<evidence type="ECO:0000256" key="1">
    <source>
        <dbReference type="ARBA" id="ARBA00004272"/>
    </source>
</evidence>
<organism evidence="13 14">
    <name type="scientific">Stylonychia lemnae</name>
    <name type="common">Ciliate</name>
    <dbReference type="NCBI Taxonomy" id="5949"/>
    <lineage>
        <taxon>Eukaryota</taxon>
        <taxon>Sar</taxon>
        <taxon>Alveolata</taxon>
        <taxon>Ciliophora</taxon>
        <taxon>Intramacronucleata</taxon>
        <taxon>Spirotrichea</taxon>
        <taxon>Stichotrichia</taxon>
        <taxon>Sporadotrichida</taxon>
        <taxon>Oxytrichidae</taxon>
        <taxon>Stylonychinae</taxon>
        <taxon>Stylonychia</taxon>
    </lineage>
</organism>
<evidence type="ECO:0000313" key="14">
    <source>
        <dbReference type="Proteomes" id="UP000039865"/>
    </source>
</evidence>
<dbReference type="OMA" id="FANELYV"/>
<evidence type="ECO:0000256" key="5">
    <source>
        <dbReference type="ARBA" id="ARBA00022692"/>
    </source>
</evidence>
<evidence type="ECO:0000256" key="12">
    <source>
        <dbReference type="SAM" id="Phobius"/>
    </source>
</evidence>
<comment type="similarity">
    <text evidence="2">Belongs to the TMEM231 family.</text>
</comment>
<evidence type="ECO:0000256" key="9">
    <source>
        <dbReference type="ARBA" id="ARBA00023180"/>
    </source>
</evidence>
<sequence length="289" mass="33371">MAVLFTEYFSKQYVTKWNSISAVICYFFMAIAFILPLILVTRTHNFWVSRLSYYEQPNVNHLNEALIVFQTTQGIVLILTFQIQNYDNNDDGITDRIKAKFTAMIDPSIIRSIVLIQQFSYEISTKVEADIKLTTYNLIQSPFGANRIEALGTIELIQRNTFALGSLKRVINYDSDDLYTQLQDKSILEFLDYVNQQNTTLEYRIENIHTIPGTGNIVEIDLDMRIPSLQQLVYVPGVLESLKIAWIQYLALLIPCIWVIYQLILGFAFKNRVLATQTKSNIQLLSKIR</sequence>
<evidence type="ECO:0000256" key="7">
    <source>
        <dbReference type="ARBA" id="ARBA00023069"/>
    </source>
</evidence>
<dbReference type="Proteomes" id="UP000039865">
    <property type="component" value="Unassembled WGS sequence"/>
</dbReference>
<keyword evidence="4" id="KW-1003">Cell membrane</keyword>
<evidence type="ECO:0000256" key="11">
    <source>
        <dbReference type="ARBA" id="ARBA00024803"/>
    </source>
</evidence>
<dbReference type="AlphaFoldDB" id="A0A077ZRI5"/>
<evidence type="ECO:0000256" key="2">
    <source>
        <dbReference type="ARBA" id="ARBA00009082"/>
    </source>
</evidence>
<protein>
    <recommendedName>
        <fullName evidence="3">Transmembrane protein 231</fullName>
    </recommendedName>
</protein>
<keyword evidence="10" id="KW-0966">Cell projection</keyword>
<dbReference type="Pfam" id="PF10149">
    <property type="entry name" value="TM231"/>
    <property type="match status" value="1"/>
</dbReference>
<dbReference type="InterPro" id="IPR019306">
    <property type="entry name" value="TMEM231"/>
</dbReference>
<keyword evidence="9" id="KW-0325">Glycoprotein</keyword>
<feature type="transmembrane region" description="Helical" evidence="12">
    <location>
        <begin position="20"/>
        <end position="40"/>
    </location>
</feature>
<dbReference type="PANTHER" id="PTHR14605:SF1">
    <property type="entry name" value="TRANSMEMBRANE PROTEIN 231"/>
    <property type="match status" value="1"/>
</dbReference>
<gene>
    <name evidence="13" type="primary">Contig14788.g15754</name>
    <name evidence="13" type="ORF">STYLEM_1490</name>
</gene>
<evidence type="ECO:0000256" key="6">
    <source>
        <dbReference type="ARBA" id="ARBA00022989"/>
    </source>
</evidence>
<keyword evidence="5 12" id="KW-0812">Transmembrane</keyword>
<keyword evidence="7" id="KW-0969">Cilium</keyword>
<evidence type="ECO:0000256" key="3">
    <source>
        <dbReference type="ARBA" id="ARBA00015087"/>
    </source>
</evidence>
<keyword evidence="6 12" id="KW-1133">Transmembrane helix</keyword>
<evidence type="ECO:0000256" key="10">
    <source>
        <dbReference type="ARBA" id="ARBA00023273"/>
    </source>
</evidence>
<keyword evidence="8 12" id="KW-0472">Membrane</keyword>
<accession>A0A077ZRI5</accession>
<dbReference type="GO" id="GO:0035869">
    <property type="term" value="C:ciliary transition zone"/>
    <property type="evidence" value="ECO:0007669"/>
    <property type="project" value="TreeGrafter"/>
</dbReference>
<comment type="subcellular location">
    <subcellularLocation>
        <location evidence="1">Cell projection</location>
        <location evidence="1">Cilium membrane</location>
        <topology evidence="1">Multi-pass membrane protein</topology>
    </subcellularLocation>
</comment>
<evidence type="ECO:0000313" key="13">
    <source>
        <dbReference type="EMBL" id="CDW72528.1"/>
    </source>
</evidence>
<dbReference type="GO" id="GO:0060170">
    <property type="term" value="C:ciliary membrane"/>
    <property type="evidence" value="ECO:0007669"/>
    <property type="project" value="UniProtKB-SubCell"/>
</dbReference>
<evidence type="ECO:0000256" key="4">
    <source>
        <dbReference type="ARBA" id="ARBA00022475"/>
    </source>
</evidence>
<proteinExistence type="inferred from homology"/>
<dbReference type="InParanoid" id="A0A077ZRI5"/>
<dbReference type="OrthoDB" id="426438at2759"/>
<dbReference type="EMBL" id="CCKQ01001421">
    <property type="protein sequence ID" value="CDW72528.1"/>
    <property type="molecule type" value="Genomic_DNA"/>
</dbReference>
<keyword evidence="14" id="KW-1185">Reference proteome</keyword>
<evidence type="ECO:0000256" key="8">
    <source>
        <dbReference type="ARBA" id="ARBA00023136"/>
    </source>
</evidence>
<reference evidence="13 14" key="1">
    <citation type="submission" date="2014-06" db="EMBL/GenBank/DDBJ databases">
        <authorList>
            <person name="Swart Estienne"/>
        </authorList>
    </citation>
    <scope>NUCLEOTIDE SEQUENCE [LARGE SCALE GENOMIC DNA]</scope>
    <source>
        <strain evidence="13 14">130c</strain>
    </source>
</reference>
<name>A0A077ZRI5_STYLE</name>
<dbReference type="PANTHER" id="PTHR14605">
    <property type="entry name" value="CHST5 PROTEIN"/>
    <property type="match status" value="1"/>
</dbReference>
<dbReference type="GO" id="GO:0032880">
    <property type="term" value="P:regulation of protein localization"/>
    <property type="evidence" value="ECO:0007669"/>
    <property type="project" value="TreeGrafter"/>
</dbReference>
<feature type="transmembrane region" description="Helical" evidence="12">
    <location>
        <begin position="249"/>
        <end position="269"/>
    </location>
</feature>
<comment type="function">
    <text evidence="11">Transmembrane component of the tectonic-like complex, a complex localized at the transition zone of primary cilia and acting as a barrier that prevents diffusion of transmembrane proteins between the cilia and plasma membranes. Required for ciliogenesis and sonic hedgehog/SHH signaling.</text>
</comment>